<gene>
    <name evidence="1" type="primary">g8090</name>
    <name evidence="1" type="ORF">VP750_LOCUS6950</name>
</gene>
<accession>A0ABP1G1Z4</accession>
<name>A0ABP1G1Z4_9CHLO</name>
<evidence type="ECO:0000313" key="2">
    <source>
        <dbReference type="Proteomes" id="UP001497392"/>
    </source>
</evidence>
<reference evidence="1 2" key="1">
    <citation type="submission" date="2024-06" db="EMBL/GenBank/DDBJ databases">
        <authorList>
            <person name="Kraege A."/>
            <person name="Thomma B."/>
        </authorList>
    </citation>
    <scope>NUCLEOTIDE SEQUENCE [LARGE SCALE GENOMIC DNA]</scope>
</reference>
<comment type="caution">
    <text evidence="1">The sequence shown here is derived from an EMBL/GenBank/DDBJ whole genome shotgun (WGS) entry which is preliminary data.</text>
</comment>
<sequence>MGIINRSKLGAVAEVNTTYVRRGGKDEMEAEVTSNARVTVQETYLLEPQNAAGAIDSFLSRDPDIGQEMSDNLRTAAHELRSVIVLHPKGDKAAKAAK</sequence>
<proteinExistence type="predicted"/>
<evidence type="ECO:0000313" key="1">
    <source>
        <dbReference type="EMBL" id="CAL5225291.1"/>
    </source>
</evidence>
<protein>
    <submittedName>
        <fullName evidence="1">G8090 protein</fullName>
    </submittedName>
</protein>
<dbReference type="Proteomes" id="UP001497392">
    <property type="component" value="Unassembled WGS sequence"/>
</dbReference>
<organism evidence="1 2">
    <name type="scientific">Coccomyxa viridis</name>
    <dbReference type="NCBI Taxonomy" id="1274662"/>
    <lineage>
        <taxon>Eukaryota</taxon>
        <taxon>Viridiplantae</taxon>
        <taxon>Chlorophyta</taxon>
        <taxon>core chlorophytes</taxon>
        <taxon>Trebouxiophyceae</taxon>
        <taxon>Trebouxiophyceae incertae sedis</taxon>
        <taxon>Coccomyxaceae</taxon>
        <taxon>Coccomyxa</taxon>
    </lineage>
</organism>
<keyword evidence="2" id="KW-1185">Reference proteome</keyword>
<dbReference type="EMBL" id="CAXHTA020000012">
    <property type="protein sequence ID" value="CAL5225291.1"/>
    <property type="molecule type" value="Genomic_DNA"/>
</dbReference>